<feature type="compositionally biased region" description="Pro residues" evidence="1">
    <location>
        <begin position="140"/>
        <end position="151"/>
    </location>
</feature>
<name>A0A8H2WAG8_9AGAM</name>
<evidence type="ECO:0000313" key="3">
    <source>
        <dbReference type="Proteomes" id="UP000663826"/>
    </source>
</evidence>
<evidence type="ECO:0000256" key="1">
    <source>
        <dbReference type="SAM" id="MobiDB-lite"/>
    </source>
</evidence>
<dbReference type="Proteomes" id="UP000663826">
    <property type="component" value="Unassembled WGS sequence"/>
</dbReference>
<feature type="compositionally biased region" description="Basic residues" evidence="1">
    <location>
        <begin position="267"/>
        <end position="278"/>
    </location>
</feature>
<sequence length="278" mass="30006">MTDARGRNEGAVDLSYKPPKSMKKLTSVDDEAVEAGLEWDALSANPDVDVWAVRIPAGLKPGDLAGLKIKLPSGSSVGITGTFKKGDCSYRLQGIDGEDVLGGEEMENLSCLVPKKGDGGALYTIPRPLKRLILTREDPVPTPPLSAPPSQPIRRPQPLDRLKHAFAPIGSQPISPPSSMMEVDDQPMENESPKKKQKKISSIKVEASESKKSKSKGKSKDKEPQAANEAMDLDQVAEPSQTKKPKKKSSRPDIKTDGTEPTPGVKKEKKKRKAVEGV</sequence>
<proteinExistence type="predicted"/>
<dbReference type="GO" id="GO:0006360">
    <property type="term" value="P:transcription by RNA polymerase I"/>
    <property type="evidence" value="ECO:0007669"/>
    <property type="project" value="InterPro"/>
</dbReference>
<organism evidence="2 3">
    <name type="scientific">Rhizoctonia solani</name>
    <dbReference type="NCBI Taxonomy" id="456999"/>
    <lineage>
        <taxon>Eukaryota</taxon>
        <taxon>Fungi</taxon>
        <taxon>Dikarya</taxon>
        <taxon>Basidiomycota</taxon>
        <taxon>Agaricomycotina</taxon>
        <taxon>Agaricomycetes</taxon>
        <taxon>Cantharellales</taxon>
        <taxon>Ceratobasidiaceae</taxon>
        <taxon>Rhizoctonia</taxon>
    </lineage>
</organism>
<gene>
    <name evidence="2" type="ORF">RDB_LOCUS4604</name>
</gene>
<dbReference type="Gene3D" id="6.20.250.70">
    <property type="match status" value="1"/>
</dbReference>
<feature type="region of interest" description="Disordered" evidence="1">
    <location>
        <begin position="134"/>
        <end position="278"/>
    </location>
</feature>
<accession>A0A8H2WAG8</accession>
<feature type="compositionally biased region" description="Basic and acidic residues" evidence="1">
    <location>
        <begin position="1"/>
        <end position="10"/>
    </location>
</feature>
<evidence type="ECO:0008006" key="4">
    <source>
        <dbReference type="Google" id="ProtNLM"/>
    </source>
</evidence>
<feature type="region of interest" description="Disordered" evidence="1">
    <location>
        <begin position="1"/>
        <end position="23"/>
    </location>
</feature>
<evidence type="ECO:0000313" key="2">
    <source>
        <dbReference type="EMBL" id="CAE6345254.1"/>
    </source>
</evidence>
<feature type="compositionally biased region" description="Low complexity" evidence="1">
    <location>
        <begin position="168"/>
        <end position="179"/>
    </location>
</feature>
<comment type="caution">
    <text evidence="2">The sequence shown here is derived from an EMBL/GenBank/DDBJ whole genome shotgun (WGS) entry which is preliminary data.</text>
</comment>
<dbReference type="AlphaFoldDB" id="A0A8H2WAG8"/>
<dbReference type="InterPro" id="IPR013240">
    <property type="entry name" value="DNA-dir_RNA_pol1_su_RPA34"/>
</dbReference>
<reference evidence="2" key="1">
    <citation type="submission" date="2021-01" db="EMBL/GenBank/DDBJ databases">
        <authorList>
            <person name="Kaushik A."/>
        </authorList>
    </citation>
    <scope>NUCLEOTIDE SEQUENCE</scope>
    <source>
        <strain evidence="2">AG1-1B</strain>
    </source>
</reference>
<dbReference type="Pfam" id="PF08208">
    <property type="entry name" value="RNA_polI_A34"/>
    <property type="match status" value="1"/>
</dbReference>
<dbReference type="EMBL" id="CAJMWQ010000200">
    <property type="protein sequence ID" value="CAE6345254.1"/>
    <property type="molecule type" value="Genomic_DNA"/>
</dbReference>
<protein>
    <recommendedName>
        <fullName evidence="4">DNA-directed RNA polymerase I subunit RPA34</fullName>
    </recommendedName>
</protein>
<feature type="compositionally biased region" description="Basic and acidic residues" evidence="1">
    <location>
        <begin position="206"/>
        <end position="224"/>
    </location>
</feature>